<evidence type="ECO:0000313" key="3">
    <source>
        <dbReference type="EMBL" id="SHJ55428.1"/>
    </source>
</evidence>
<evidence type="ECO:0000259" key="2">
    <source>
        <dbReference type="SMART" id="SM00646"/>
    </source>
</evidence>
<dbReference type="Proteomes" id="UP000324781">
    <property type="component" value="Unassembled WGS sequence"/>
</dbReference>
<dbReference type="AlphaFoldDB" id="A0A1M6K8V4"/>
<dbReference type="GO" id="GO:0030288">
    <property type="term" value="C:outer membrane-bounded periplasmic space"/>
    <property type="evidence" value="ECO:0007669"/>
    <property type="project" value="TreeGrafter"/>
</dbReference>
<dbReference type="Pfam" id="PF01520">
    <property type="entry name" value="Amidase_3"/>
    <property type="match status" value="1"/>
</dbReference>
<dbReference type="RefSeq" id="WP_188118530.1">
    <property type="nucleotide sequence ID" value="NZ_FQZP01000071.1"/>
</dbReference>
<dbReference type="InterPro" id="IPR050695">
    <property type="entry name" value="N-acetylmuramoyl_amidase_3"/>
</dbReference>
<dbReference type="PANTHER" id="PTHR30404:SF0">
    <property type="entry name" value="N-ACETYLMURAMOYL-L-ALANINE AMIDASE AMIC"/>
    <property type="match status" value="1"/>
</dbReference>
<keyword evidence="1" id="KW-0378">Hydrolase</keyword>
<dbReference type="SUPFAM" id="SSF53187">
    <property type="entry name" value="Zn-dependent exopeptidases"/>
    <property type="match status" value="1"/>
</dbReference>
<organism evidence="3 4">
    <name type="scientific">Thermoclostridium caenicola</name>
    <dbReference type="NCBI Taxonomy" id="659425"/>
    <lineage>
        <taxon>Bacteria</taxon>
        <taxon>Bacillati</taxon>
        <taxon>Bacillota</taxon>
        <taxon>Clostridia</taxon>
        <taxon>Eubacteriales</taxon>
        <taxon>Oscillospiraceae</taxon>
        <taxon>Thermoclostridium</taxon>
    </lineage>
</organism>
<reference evidence="3 4" key="1">
    <citation type="submission" date="2016-11" db="EMBL/GenBank/DDBJ databases">
        <authorList>
            <person name="Varghese N."/>
            <person name="Submissions S."/>
        </authorList>
    </citation>
    <scope>NUCLEOTIDE SEQUENCE [LARGE SCALE GENOMIC DNA]</scope>
    <source>
        <strain evidence="3 4">DSM 19027</strain>
    </source>
</reference>
<keyword evidence="4" id="KW-1185">Reference proteome</keyword>
<gene>
    <name evidence="3" type="ORF">SAMN05444373_10713</name>
</gene>
<dbReference type="SMART" id="SM00646">
    <property type="entry name" value="Ami_3"/>
    <property type="match status" value="1"/>
</dbReference>
<evidence type="ECO:0000313" key="4">
    <source>
        <dbReference type="Proteomes" id="UP000324781"/>
    </source>
</evidence>
<dbReference type="PANTHER" id="PTHR30404">
    <property type="entry name" value="N-ACETYLMURAMOYL-L-ALANINE AMIDASE"/>
    <property type="match status" value="1"/>
</dbReference>
<name>A0A1M6K8V4_9FIRM</name>
<feature type="domain" description="MurNAc-LAA" evidence="2">
    <location>
        <begin position="151"/>
        <end position="273"/>
    </location>
</feature>
<dbReference type="GO" id="GO:0009253">
    <property type="term" value="P:peptidoglycan catabolic process"/>
    <property type="evidence" value="ECO:0007669"/>
    <property type="project" value="InterPro"/>
</dbReference>
<dbReference type="Gene3D" id="3.40.630.40">
    <property type="entry name" value="Zn-dependent exopeptidases"/>
    <property type="match status" value="1"/>
</dbReference>
<protein>
    <submittedName>
        <fullName evidence="3">N-acetylmuramoyl-L-alanine amidase</fullName>
    </submittedName>
</protein>
<dbReference type="EMBL" id="FQZP01000071">
    <property type="protein sequence ID" value="SHJ55428.1"/>
    <property type="molecule type" value="Genomic_DNA"/>
</dbReference>
<sequence length="297" mass="33243">MARLIFPNPRPRFRLKNHARFTAVLLVLLLVVTAVVVALGKVRENGDSEAASIVVTPFVPPPTPEPTPPPIEIPEGKSLEKVIIVLDAGHGGNDPGTISPYEDGFYEKEVTLDIALKVRDYLTEAGIPVIMTRETDTRLADTQKEDLLRRAQLANDKKATLFVSIHVNAYDLKYPGARQVKGMEIFYYNKGKQMMFEDFDSYRFAEIMANAIKAHNGIQYRGAIKNDLSVLRNTKMPAVLVETAYITNQEDHARLKSAEFRTKTAIGIAEGIKEALETLQAFEYEGELYVFKELDAE</sequence>
<proteinExistence type="predicted"/>
<evidence type="ECO:0000256" key="1">
    <source>
        <dbReference type="ARBA" id="ARBA00022801"/>
    </source>
</evidence>
<dbReference type="InterPro" id="IPR002508">
    <property type="entry name" value="MurNAc-LAA_cat"/>
</dbReference>
<dbReference type="GO" id="GO:0008745">
    <property type="term" value="F:N-acetylmuramoyl-L-alanine amidase activity"/>
    <property type="evidence" value="ECO:0007669"/>
    <property type="project" value="InterPro"/>
</dbReference>
<dbReference type="CDD" id="cd02696">
    <property type="entry name" value="MurNAc-LAA"/>
    <property type="match status" value="1"/>
</dbReference>
<accession>A0A1M6K8V4</accession>